<evidence type="ECO:0000313" key="3">
    <source>
        <dbReference type="Proteomes" id="UP000031338"/>
    </source>
</evidence>
<dbReference type="InterPro" id="IPR050309">
    <property type="entry name" value="Type-B_Carboxylest/Lipase"/>
</dbReference>
<gene>
    <name evidence="2" type="ORF">NJ75_02855</name>
</gene>
<name>A0A0B9A2V4_9SPHN</name>
<dbReference type="PATRIC" id="fig|48936.3.peg.2868"/>
<reference evidence="2 3" key="1">
    <citation type="submission" date="2014-10" db="EMBL/GenBank/DDBJ databases">
        <title>Draft genome sequence of Novosphingobium subterraneum DSM 12447.</title>
        <authorList>
            <person name="Gan H.M."/>
            <person name="Gan H.Y."/>
            <person name="Savka M.A."/>
        </authorList>
    </citation>
    <scope>NUCLEOTIDE SEQUENCE [LARGE SCALE GENOMIC DNA]</scope>
    <source>
        <strain evidence="2 3">DSM 12447</strain>
    </source>
</reference>
<dbReference type="InterPro" id="IPR029058">
    <property type="entry name" value="AB_hydrolase_fold"/>
</dbReference>
<organism evidence="2 3">
    <name type="scientific">Novosphingobium subterraneum</name>
    <dbReference type="NCBI Taxonomy" id="48936"/>
    <lineage>
        <taxon>Bacteria</taxon>
        <taxon>Pseudomonadati</taxon>
        <taxon>Pseudomonadota</taxon>
        <taxon>Alphaproteobacteria</taxon>
        <taxon>Sphingomonadales</taxon>
        <taxon>Sphingomonadaceae</taxon>
        <taxon>Novosphingobium</taxon>
    </lineage>
</organism>
<dbReference type="InterPro" id="IPR002018">
    <property type="entry name" value="CarbesteraseB"/>
</dbReference>
<evidence type="ECO:0000313" key="2">
    <source>
        <dbReference type="EMBL" id="KHS44929.1"/>
    </source>
</evidence>
<dbReference type="STRING" id="48936.NJ75_02855"/>
<evidence type="ECO:0000259" key="1">
    <source>
        <dbReference type="Pfam" id="PF00135"/>
    </source>
</evidence>
<sequence length="506" mass="54410">MESAACKTHNAAMTSKTYTPVVMTKSGPVRGRINDGVATYLGLPYAAPPTRFELPTCPAGWTQVRDASERGPTAPHTVRPFPNLDVVPLVGTGSDGSDGDYLRLNLWAPENAKDAPVMFWVHGGGFVVGSKDAPISDGTAFAQSGVICVAINYRMGIDGFLPVPGAPTNLGLRDMLFALRWVKNNIAAFGGDPSNVTAFGESAGAMAIANLVTSPLAKGLFRRAIIQSGHGAMVRDIPVAKRLVRKLARLLGVSPDADGFRSVSHLSAMAALEKVAKPASIDLRDGDGFEPVFGISRFIPVWGDDVLPLKPIEALRQGAGAEIEIMIGTNAEEMNLYFVPTAVRDKIPGPLAWWLLSRSLPNARRALKAYGWGQKGVRPGVAMTRAMSDLVFRWPARQYASAHRGRTHMYEMEWRSPACSGELGACHGIELPFVFKTLDIATGPAGLVGEAPPSELADRIHSIWVNFATDGTVPWRHWNGDRLVYQLAAGDTNVEPPMAAAHFLRD</sequence>
<comment type="caution">
    <text evidence="2">The sequence shown here is derived from an EMBL/GenBank/DDBJ whole genome shotgun (WGS) entry which is preliminary data.</text>
</comment>
<dbReference type="Proteomes" id="UP000031338">
    <property type="component" value="Unassembled WGS sequence"/>
</dbReference>
<dbReference type="Gene3D" id="3.40.50.1820">
    <property type="entry name" value="alpha/beta hydrolase"/>
    <property type="match status" value="1"/>
</dbReference>
<dbReference type="PANTHER" id="PTHR11559">
    <property type="entry name" value="CARBOXYLESTERASE"/>
    <property type="match status" value="1"/>
</dbReference>
<dbReference type="AlphaFoldDB" id="A0A0B9A2V4"/>
<accession>A0A0B9A2V4</accession>
<dbReference type="ESTHER" id="9sphn-a0a0b9a2v4">
    <property type="family name" value="Carb_B_Bacteria"/>
</dbReference>
<dbReference type="SUPFAM" id="SSF53474">
    <property type="entry name" value="alpha/beta-Hydrolases"/>
    <property type="match status" value="1"/>
</dbReference>
<proteinExistence type="predicted"/>
<dbReference type="EMBL" id="JRVC01000014">
    <property type="protein sequence ID" value="KHS44929.1"/>
    <property type="molecule type" value="Genomic_DNA"/>
</dbReference>
<feature type="domain" description="Carboxylesterase type B" evidence="1">
    <location>
        <begin position="19"/>
        <end position="472"/>
    </location>
</feature>
<keyword evidence="3" id="KW-1185">Reference proteome</keyword>
<dbReference type="Pfam" id="PF00135">
    <property type="entry name" value="COesterase"/>
    <property type="match status" value="1"/>
</dbReference>
<protein>
    <submittedName>
        <fullName evidence="2">Type B carboxylesterase</fullName>
    </submittedName>
</protein>